<reference evidence="1" key="1">
    <citation type="submission" date="2020-04" db="EMBL/GenBank/DDBJ databases">
        <authorList>
            <person name="Chiriac C."/>
            <person name="Salcher M."/>
            <person name="Ghai R."/>
            <person name="Kavagutti S V."/>
        </authorList>
    </citation>
    <scope>NUCLEOTIDE SEQUENCE</scope>
</reference>
<proteinExistence type="predicted"/>
<name>A0A6J5NG77_9CAUD</name>
<protein>
    <submittedName>
        <fullName evidence="1">Uncharacterized protein</fullName>
    </submittedName>
</protein>
<evidence type="ECO:0000313" key="1">
    <source>
        <dbReference type="EMBL" id="CAB4157923.1"/>
    </source>
</evidence>
<dbReference type="EMBL" id="LR796657">
    <property type="protein sequence ID" value="CAB4157923.1"/>
    <property type="molecule type" value="Genomic_DNA"/>
</dbReference>
<sequence>MNDDDMIRRGDALKIALAYASGEGAALAEHAIRAIPAAYARAEALKEAAAYHEIMAADEDALSSKYRGGSNPWFAHVQAAKWHRKHAAAILALTDGGKDG</sequence>
<accession>A0A6J5NG77</accession>
<gene>
    <name evidence="1" type="ORF">UFOVP681_55</name>
</gene>
<organism evidence="1">
    <name type="scientific">uncultured Caudovirales phage</name>
    <dbReference type="NCBI Taxonomy" id="2100421"/>
    <lineage>
        <taxon>Viruses</taxon>
        <taxon>Duplodnaviria</taxon>
        <taxon>Heunggongvirae</taxon>
        <taxon>Uroviricota</taxon>
        <taxon>Caudoviricetes</taxon>
        <taxon>Peduoviridae</taxon>
        <taxon>Maltschvirus</taxon>
        <taxon>Maltschvirus maltsch</taxon>
    </lineage>
</organism>